<dbReference type="PANTHER" id="PTHR38442:SF1">
    <property type="entry name" value="INNER MEMBRANE PROTEIN"/>
    <property type="match status" value="1"/>
</dbReference>
<keyword evidence="1" id="KW-1133">Transmembrane helix</keyword>
<evidence type="ECO:0000256" key="1">
    <source>
        <dbReference type="SAM" id="Phobius"/>
    </source>
</evidence>
<dbReference type="InterPro" id="IPR007383">
    <property type="entry name" value="DUF445"/>
</dbReference>
<feature type="transmembrane region" description="Helical" evidence="1">
    <location>
        <begin position="431"/>
        <end position="451"/>
    </location>
</feature>
<dbReference type="Proteomes" id="UP000245202">
    <property type="component" value="Unassembled WGS sequence"/>
</dbReference>
<dbReference type="PANTHER" id="PTHR38442">
    <property type="entry name" value="INNER MEMBRANE PROTEIN-RELATED"/>
    <property type="match status" value="1"/>
</dbReference>
<dbReference type="GO" id="GO:0005886">
    <property type="term" value="C:plasma membrane"/>
    <property type="evidence" value="ECO:0007669"/>
    <property type="project" value="TreeGrafter"/>
</dbReference>
<evidence type="ECO:0000313" key="3">
    <source>
        <dbReference type="Proteomes" id="UP000245202"/>
    </source>
</evidence>
<protein>
    <submittedName>
        <fullName evidence="2">DUF445 domain-containing protein</fullName>
    </submittedName>
</protein>
<keyword evidence="3" id="KW-1185">Reference proteome</keyword>
<feature type="transmembrane region" description="Helical" evidence="1">
    <location>
        <begin position="59"/>
        <end position="82"/>
    </location>
</feature>
<feature type="transmembrane region" description="Helical" evidence="1">
    <location>
        <begin position="34"/>
        <end position="53"/>
    </location>
</feature>
<proteinExistence type="predicted"/>
<dbReference type="AlphaFoldDB" id="A0A2R5ESK9"/>
<comment type="caution">
    <text evidence="2">The sequence shown here is derived from an EMBL/GenBank/DDBJ whole genome shotgun (WGS) entry which is preliminary data.</text>
</comment>
<dbReference type="EMBL" id="BDQX01000171">
    <property type="protein sequence ID" value="GBG08649.1"/>
    <property type="molecule type" value="Genomic_DNA"/>
</dbReference>
<accession>A0A2R5ESK9</accession>
<reference evidence="2 3" key="1">
    <citation type="submission" date="2017-08" db="EMBL/GenBank/DDBJ databases">
        <title>Substantial Increase in Enzyme Production by Combined Drug-Resistance Mutations in Paenibacillus agaridevorans.</title>
        <authorList>
            <person name="Tanaka Y."/>
            <person name="Funane K."/>
            <person name="Hosaka T."/>
            <person name="Shiwa Y."/>
            <person name="Fujita N."/>
            <person name="Miyazaki T."/>
            <person name="Yoshikawa H."/>
            <person name="Murakami K."/>
            <person name="Kasahara K."/>
            <person name="Inaoka T."/>
            <person name="Hiraga Y."/>
            <person name="Ochi K."/>
        </authorList>
    </citation>
    <scope>NUCLEOTIDE SEQUENCE [LARGE SCALE GENOMIC DNA]</scope>
    <source>
        <strain evidence="2 3">T-3040</strain>
    </source>
</reference>
<keyword evidence="1" id="KW-0472">Membrane</keyword>
<sequence>MTELKKGKLAVEDSSNFNKVGDGSMRKNNIKSQANALLALSAAGILATFPFQHTFGGGLLFAAFSAATIGGLADSFAISALFGNPLRVAWPSWMGTRIIAKNRERLIGELSDMVEKELLTVDAIKETLEELNLADVVVRYLREHGGEENAKELAVKLVADLLGKVDAEQLALGIEAFTKERAGTIQIADLIADVAEWSVKNGYDDRIITFGAEQLARLAGTPQFGELIEKFAAAAIKSYEGDKFRRRLVDFTAGMNAHAISSKVQAWIVQFLSELGQADHPQRVVLRGKIIDLVKKLREDEALRQKVEAGKHQLLQAAHGNLKLDEFLAVRLERIRDKLTEAQGMSNDDSVSQPLMWLRAQLNKGMARLASDRSLQTSLDVMMKRGLLSWITQKHAMIGSLVREKLGAFSEKDLIELVQDKAGKDLQYIRLNGMLVGSFVGIVLYCATFWIGGGGS</sequence>
<keyword evidence="1" id="KW-0812">Transmembrane</keyword>
<name>A0A2R5ESK9_9BACL</name>
<organism evidence="2 3">
    <name type="scientific">Paenibacillus agaridevorans</name>
    <dbReference type="NCBI Taxonomy" id="171404"/>
    <lineage>
        <taxon>Bacteria</taxon>
        <taxon>Bacillati</taxon>
        <taxon>Bacillota</taxon>
        <taxon>Bacilli</taxon>
        <taxon>Bacillales</taxon>
        <taxon>Paenibacillaceae</taxon>
        <taxon>Paenibacillus</taxon>
    </lineage>
</organism>
<gene>
    <name evidence="2" type="ORF">PAT3040_03237</name>
</gene>
<dbReference type="Pfam" id="PF04286">
    <property type="entry name" value="DUF445"/>
    <property type="match status" value="1"/>
</dbReference>
<evidence type="ECO:0000313" key="2">
    <source>
        <dbReference type="EMBL" id="GBG08649.1"/>
    </source>
</evidence>